<dbReference type="InterPro" id="IPR014729">
    <property type="entry name" value="Rossmann-like_a/b/a_fold"/>
</dbReference>
<dbReference type="AlphaFoldDB" id="A0A7J9SI79"/>
<dbReference type="PANTHER" id="PTHR46268:SF6">
    <property type="entry name" value="UNIVERSAL STRESS PROTEIN UP12"/>
    <property type="match status" value="1"/>
</dbReference>
<feature type="domain" description="UspA" evidence="2">
    <location>
        <begin position="1"/>
        <end position="138"/>
    </location>
</feature>
<dbReference type="Gene3D" id="3.40.50.620">
    <property type="entry name" value="HUPs"/>
    <property type="match status" value="1"/>
</dbReference>
<evidence type="ECO:0000313" key="3">
    <source>
        <dbReference type="EMBL" id="MBB6646664.1"/>
    </source>
</evidence>
<dbReference type="InterPro" id="IPR006016">
    <property type="entry name" value="UspA"/>
</dbReference>
<comment type="similarity">
    <text evidence="1">Belongs to the universal stress protein A family.</text>
</comment>
<dbReference type="SUPFAM" id="SSF52402">
    <property type="entry name" value="Adenine nucleotide alpha hydrolases-like"/>
    <property type="match status" value="1"/>
</dbReference>
<dbReference type="Proteomes" id="UP000546257">
    <property type="component" value="Unassembled WGS sequence"/>
</dbReference>
<protein>
    <submittedName>
        <fullName evidence="3">Universal stress protein</fullName>
    </submittedName>
</protein>
<keyword evidence="4" id="KW-1185">Reference proteome</keyword>
<gene>
    <name evidence="3" type="ORF">H5V44_10270</name>
</gene>
<dbReference type="InterPro" id="IPR006015">
    <property type="entry name" value="Universal_stress_UspA"/>
</dbReference>
<evidence type="ECO:0000256" key="1">
    <source>
        <dbReference type="ARBA" id="ARBA00008791"/>
    </source>
</evidence>
<dbReference type="RefSeq" id="WP_185193023.1">
    <property type="nucleotide sequence ID" value="NZ_JACKXD010000003.1"/>
</dbReference>
<comment type="caution">
    <text evidence="3">The sequence shown here is derived from an EMBL/GenBank/DDBJ whole genome shotgun (WGS) entry which is preliminary data.</text>
</comment>
<dbReference type="EMBL" id="JACKXD010000003">
    <property type="protein sequence ID" value="MBB6646664.1"/>
    <property type="molecule type" value="Genomic_DNA"/>
</dbReference>
<accession>A0A7J9SI79</accession>
<proteinExistence type="inferred from homology"/>
<sequence>MYQTILIPYDGSDESEKGATHGLELAAALDADVQGIYVIDLPGAPRALSLRDDEERMREEYREYGENILDSLGDRAAEHGVGYSSTIRTGTPSEEIVDYAEAEGIDAIVMGSAYRGKIGGILGSTMDKVVRTAAVPVITQRMQMDEV</sequence>
<dbReference type="CDD" id="cd00293">
    <property type="entry name" value="USP-like"/>
    <property type="match status" value="1"/>
</dbReference>
<name>A0A7J9SI79_9EURY</name>
<organism evidence="3 4">
    <name type="scientific">Halobellus ruber</name>
    <dbReference type="NCBI Taxonomy" id="2761102"/>
    <lineage>
        <taxon>Archaea</taxon>
        <taxon>Methanobacteriati</taxon>
        <taxon>Methanobacteriota</taxon>
        <taxon>Stenosarchaea group</taxon>
        <taxon>Halobacteria</taxon>
        <taxon>Halobacteriales</taxon>
        <taxon>Haloferacaceae</taxon>
        <taxon>Halobellus</taxon>
    </lineage>
</organism>
<dbReference type="PRINTS" id="PR01438">
    <property type="entry name" value="UNVRSLSTRESS"/>
</dbReference>
<reference evidence="3 4" key="1">
    <citation type="submission" date="2020-08" db="EMBL/GenBank/DDBJ databases">
        <authorList>
            <person name="Seo M.-J."/>
        </authorList>
    </citation>
    <scope>NUCLEOTIDE SEQUENCE [LARGE SCALE GENOMIC DNA]</scope>
    <source>
        <strain evidence="3 4">MBLA0160</strain>
    </source>
</reference>
<evidence type="ECO:0000313" key="4">
    <source>
        <dbReference type="Proteomes" id="UP000546257"/>
    </source>
</evidence>
<dbReference type="Pfam" id="PF00582">
    <property type="entry name" value="Usp"/>
    <property type="match status" value="1"/>
</dbReference>
<evidence type="ECO:0000259" key="2">
    <source>
        <dbReference type="Pfam" id="PF00582"/>
    </source>
</evidence>
<dbReference type="PANTHER" id="PTHR46268">
    <property type="entry name" value="STRESS RESPONSE PROTEIN NHAX"/>
    <property type="match status" value="1"/>
</dbReference>